<reference evidence="3" key="1">
    <citation type="submission" date="2008-01" db="EMBL/GenBank/DDBJ databases">
        <title>Complete sequence of Thermoanaerobacter pseudethanolicus 39E.</title>
        <authorList>
            <person name="Copeland A."/>
            <person name="Lucas S."/>
            <person name="Lapidus A."/>
            <person name="Barry K."/>
            <person name="Glavina del Rio T."/>
            <person name="Dalin E."/>
            <person name="Tice H."/>
            <person name="Pitluck S."/>
            <person name="Bruce D."/>
            <person name="Goodwin L."/>
            <person name="Saunders E."/>
            <person name="Brettin T."/>
            <person name="Detter J.C."/>
            <person name="Han C."/>
            <person name="Schmutz J."/>
            <person name="Larimer F."/>
            <person name="Land M."/>
            <person name="Hauser L."/>
            <person name="Kyrpides N."/>
            <person name="Lykidis A."/>
            <person name="Hemme C."/>
            <person name="Fields M.W."/>
            <person name="He Z."/>
            <person name="Zhou J."/>
            <person name="Richardson P."/>
        </authorList>
    </citation>
    <scope>NUCLEOTIDE SEQUENCE [LARGE SCALE GENOMIC DNA]</scope>
    <source>
        <strain evidence="3">ATCC 33223 / DSM 2355 / 39E</strain>
    </source>
</reference>
<keyword evidence="3" id="KW-1185">Reference proteome</keyword>
<dbReference type="Proteomes" id="UP000002156">
    <property type="component" value="Chromosome"/>
</dbReference>
<dbReference type="AlphaFoldDB" id="B0KA77"/>
<dbReference type="HOGENOM" id="CLU_2604876_0_0_9"/>
<sequence>MTKNDSFYAKLGVPRITRILMRGYLPIIGIVITWVIMLAFILVGWIFFGAHPGFEDGIKEQLTLGNVLADFCWEWKQYC</sequence>
<gene>
    <name evidence="2" type="ordered locus">Teth39_1388</name>
</gene>
<accession>B0KA77</accession>
<dbReference type="RefSeq" id="WP_012269421.1">
    <property type="nucleotide sequence ID" value="NC_010321.1"/>
</dbReference>
<dbReference type="KEGG" id="tpd:Teth39_1388"/>
<protein>
    <submittedName>
        <fullName evidence="2">Uncharacterized protein</fullName>
    </submittedName>
</protein>
<keyword evidence="1" id="KW-1133">Transmembrane helix</keyword>
<proteinExistence type="predicted"/>
<evidence type="ECO:0000256" key="1">
    <source>
        <dbReference type="SAM" id="Phobius"/>
    </source>
</evidence>
<name>B0KA77_THEP3</name>
<keyword evidence="1" id="KW-0812">Transmembrane</keyword>
<evidence type="ECO:0000313" key="2">
    <source>
        <dbReference type="EMBL" id="ABY95040.1"/>
    </source>
</evidence>
<keyword evidence="1" id="KW-0472">Membrane</keyword>
<feature type="transmembrane region" description="Helical" evidence="1">
    <location>
        <begin position="24"/>
        <end position="48"/>
    </location>
</feature>
<organism evidence="2 3">
    <name type="scientific">Thermoanaerobacter pseudethanolicus (strain ATCC 33223 / 39E)</name>
    <name type="common">Clostridium thermohydrosulfuricum</name>
    <dbReference type="NCBI Taxonomy" id="340099"/>
    <lineage>
        <taxon>Bacteria</taxon>
        <taxon>Bacillati</taxon>
        <taxon>Bacillota</taxon>
        <taxon>Clostridia</taxon>
        <taxon>Thermoanaerobacterales</taxon>
        <taxon>Thermoanaerobacteraceae</taxon>
        <taxon>Thermoanaerobacter</taxon>
    </lineage>
</organism>
<evidence type="ECO:0000313" key="3">
    <source>
        <dbReference type="Proteomes" id="UP000002156"/>
    </source>
</evidence>
<dbReference type="EMBL" id="CP000924">
    <property type="protein sequence ID" value="ABY95040.1"/>
    <property type="molecule type" value="Genomic_DNA"/>
</dbReference>
<dbReference type="STRING" id="340099.Teth39_1388"/>